<keyword evidence="17" id="KW-1185">Reference proteome</keyword>
<dbReference type="FunFam" id="3.20.20.80:FF:000030">
    <property type="entry name" value="Lysosomal acid glucosylceramidase"/>
    <property type="match status" value="1"/>
</dbReference>
<evidence type="ECO:0000256" key="3">
    <source>
        <dbReference type="ARBA" id="ARBA00004991"/>
    </source>
</evidence>
<proteinExistence type="inferred from homology"/>
<evidence type="ECO:0000313" key="18">
    <source>
        <dbReference type="RefSeq" id="XP_022829498.1"/>
    </source>
</evidence>
<evidence type="ECO:0000256" key="2">
    <source>
        <dbReference type="ARBA" id="ARBA00004760"/>
    </source>
</evidence>
<evidence type="ECO:0000256" key="4">
    <source>
        <dbReference type="ARBA" id="ARBA00005382"/>
    </source>
</evidence>
<dbReference type="EC" id="3.2.1.45" evidence="5 12"/>
<evidence type="ECO:0000256" key="5">
    <source>
        <dbReference type="ARBA" id="ARBA00012658"/>
    </source>
</evidence>
<evidence type="ECO:0000256" key="8">
    <source>
        <dbReference type="ARBA" id="ARBA00022919"/>
    </source>
</evidence>
<organism evidence="17 19">
    <name type="scientific">Spodoptera litura</name>
    <name type="common">Asian cotton leafworm</name>
    <dbReference type="NCBI Taxonomy" id="69820"/>
    <lineage>
        <taxon>Eukaryota</taxon>
        <taxon>Metazoa</taxon>
        <taxon>Ecdysozoa</taxon>
        <taxon>Arthropoda</taxon>
        <taxon>Hexapoda</taxon>
        <taxon>Insecta</taxon>
        <taxon>Pterygota</taxon>
        <taxon>Neoptera</taxon>
        <taxon>Endopterygota</taxon>
        <taxon>Lepidoptera</taxon>
        <taxon>Glossata</taxon>
        <taxon>Ditrysia</taxon>
        <taxon>Noctuoidea</taxon>
        <taxon>Noctuidae</taxon>
        <taxon>Amphipyrinae</taxon>
        <taxon>Spodoptera</taxon>
    </lineage>
</organism>
<dbReference type="RefSeq" id="XP_022829499.1">
    <property type="nucleotide sequence ID" value="XM_022973731.1"/>
</dbReference>
<evidence type="ECO:0000313" key="17">
    <source>
        <dbReference type="Proteomes" id="UP000301870"/>
    </source>
</evidence>
<dbReference type="GO" id="GO:0030163">
    <property type="term" value="P:protein catabolic process"/>
    <property type="evidence" value="ECO:0007669"/>
    <property type="project" value="UniProtKB-ARBA"/>
</dbReference>
<evidence type="ECO:0000256" key="9">
    <source>
        <dbReference type="ARBA" id="ARBA00023098"/>
    </source>
</evidence>
<dbReference type="GO" id="GO:0016241">
    <property type="term" value="P:regulation of macroautophagy"/>
    <property type="evidence" value="ECO:0007669"/>
    <property type="project" value="UniProtKB-ARBA"/>
</dbReference>
<dbReference type="InterPro" id="IPR013780">
    <property type="entry name" value="Glyco_hydro_b"/>
</dbReference>
<dbReference type="Pfam" id="PF17189">
    <property type="entry name" value="Glyco_hydro_30C"/>
    <property type="match status" value="1"/>
</dbReference>
<dbReference type="SUPFAM" id="SSF51445">
    <property type="entry name" value="(Trans)glycosidases"/>
    <property type="match status" value="1"/>
</dbReference>
<evidence type="ECO:0000256" key="6">
    <source>
        <dbReference type="ARBA" id="ARBA00022729"/>
    </source>
</evidence>
<dbReference type="GO" id="GO:0010605">
    <property type="term" value="P:negative regulation of macromolecule metabolic process"/>
    <property type="evidence" value="ECO:0007669"/>
    <property type="project" value="UniProtKB-ARBA"/>
</dbReference>
<feature type="region of interest" description="Disordered" evidence="13">
    <location>
        <begin position="87"/>
        <end position="144"/>
    </location>
</feature>
<dbReference type="GO" id="GO:0032006">
    <property type="term" value="P:regulation of TOR signaling"/>
    <property type="evidence" value="ECO:0007669"/>
    <property type="project" value="UniProtKB-ARBA"/>
</dbReference>
<dbReference type="AlphaFoldDB" id="A0A9J7IXT4"/>
<evidence type="ECO:0000256" key="11">
    <source>
        <dbReference type="ARBA" id="ARBA00051345"/>
    </source>
</evidence>
<dbReference type="SUPFAM" id="SSF51011">
    <property type="entry name" value="Glycosyl hydrolase domain"/>
    <property type="match status" value="1"/>
</dbReference>
<keyword evidence="6 14" id="KW-0732">Signal</keyword>
<comment type="catalytic activity">
    <reaction evidence="10">
        <text>a beta-D-glucosylceramide + H2O = an N-acyl-sphingoid base + D-glucose</text>
        <dbReference type="Rhea" id="RHEA:81447"/>
        <dbReference type="ChEBI" id="CHEBI:4167"/>
        <dbReference type="ChEBI" id="CHEBI:15377"/>
        <dbReference type="ChEBI" id="CHEBI:83264"/>
        <dbReference type="ChEBI" id="CHEBI:83273"/>
    </reaction>
    <physiologicalReaction direction="left-to-right" evidence="10">
        <dbReference type="Rhea" id="RHEA:81448"/>
    </physiologicalReaction>
</comment>
<dbReference type="RefSeq" id="XP_022829498.1">
    <property type="nucleotide sequence ID" value="XM_022973730.1"/>
</dbReference>
<dbReference type="KEGG" id="sliu:111358548"/>
<dbReference type="GO" id="GO:0004348">
    <property type="term" value="F:glucosylceramidase activity"/>
    <property type="evidence" value="ECO:0007669"/>
    <property type="project" value="UniProtKB-EC"/>
</dbReference>
<keyword evidence="9 12" id="KW-0443">Lipid metabolism</keyword>
<dbReference type="GO" id="GO:0016758">
    <property type="term" value="F:hexosyltransferase activity"/>
    <property type="evidence" value="ECO:0007669"/>
    <property type="project" value="UniProtKB-ARBA"/>
</dbReference>
<evidence type="ECO:0000259" key="16">
    <source>
        <dbReference type="Pfam" id="PF17189"/>
    </source>
</evidence>
<dbReference type="PANTHER" id="PTHR11069">
    <property type="entry name" value="GLUCOSYLCERAMIDASE"/>
    <property type="match status" value="1"/>
</dbReference>
<dbReference type="GO" id="GO:0006680">
    <property type="term" value="P:glucosylceramide catabolic process"/>
    <property type="evidence" value="ECO:0007669"/>
    <property type="project" value="UniProtKB-ARBA"/>
</dbReference>
<feature type="domain" description="Glycosyl hydrolase family 30 TIM-barrel" evidence="15">
    <location>
        <begin position="170"/>
        <end position="516"/>
    </location>
</feature>
<evidence type="ECO:0000259" key="15">
    <source>
        <dbReference type="Pfam" id="PF02055"/>
    </source>
</evidence>
<feature type="signal peptide" evidence="14">
    <location>
        <begin position="1"/>
        <end position="25"/>
    </location>
</feature>
<comment type="catalytic activity">
    <reaction evidence="1">
        <text>a beta-D-glucosyl-(1&lt;-&gt;1')-N-acylsphing-4-enine + H2O = an N-acylsphing-4-enine + D-glucose</text>
        <dbReference type="Rhea" id="RHEA:13269"/>
        <dbReference type="ChEBI" id="CHEBI:4167"/>
        <dbReference type="ChEBI" id="CHEBI:15377"/>
        <dbReference type="ChEBI" id="CHEBI:22801"/>
        <dbReference type="ChEBI" id="CHEBI:52639"/>
        <dbReference type="EC" id="3.2.1.45"/>
    </reaction>
    <physiologicalReaction direction="left-to-right" evidence="1">
        <dbReference type="Rhea" id="RHEA:13270"/>
    </physiologicalReaction>
</comment>
<sequence length="585" mass="67175">MAISVNMRWIAATVVLCSLLAVGQFAEDKPCERRRAGLFRSIVCVCNSTYCDTITRENPARGTYVVYTSTHGGKRFEKSYGTIKTLPEQRFDDPGDLEPEPEPIQMDFGAGELKNLPDPPFKQENDDNEEDEDDDEDSEEFKRVADRPELYDILTNVVLRIYPSTRYQVIEGFGGSVTDAAAINWRTLSEATQETFIQTYFGPEGIEYNMIRVPIAGCDFSEYPYTYAESPWNDATLSNFSLTHHDFFLKLPMIKRAQSVAPDEIKITASTWSPPIWMKTNEAITGFAQLKREYYQAFADYHLRFIEEYDRFDVKIWAITTTNEPINGIVPFVQFNSLGWFPHQLGRWLADNLGPTIKNSRFNQTKILAIDDQRYLLPVYLAGMELAAPESIDYMDGVAVHWYGNFFPPQILSAIQNRYPDKILLATEACEGSMPWNLDKVILGSWRRAGTYVKSILQDLNNHVVGWIDWNLCLDPIGGPNWVDNFVDSPILVYKDRDEFIKQPMFYAMGHFSKFIPRGSRRVRVSRRSIASIENVAVRKPNGNLVVVMQNRRRRPMNVEIRISSSRYIDIIMEPRSIKTIEINP</sequence>
<evidence type="ECO:0000256" key="14">
    <source>
        <dbReference type="SAM" id="SignalP"/>
    </source>
</evidence>
<feature type="compositionally biased region" description="Acidic residues" evidence="13">
    <location>
        <begin position="126"/>
        <end position="139"/>
    </location>
</feature>
<dbReference type="PANTHER" id="PTHR11069:SF23">
    <property type="entry name" value="LYSOSOMAL ACID GLUCOSYLCERAMIDASE"/>
    <property type="match status" value="1"/>
</dbReference>
<evidence type="ECO:0000256" key="1">
    <source>
        <dbReference type="ARBA" id="ARBA00001013"/>
    </source>
</evidence>
<dbReference type="GO" id="GO:0051246">
    <property type="term" value="P:regulation of protein metabolic process"/>
    <property type="evidence" value="ECO:0007669"/>
    <property type="project" value="UniProtKB-ARBA"/>
</dbReference>
<dbReference type="InterPro" id="IPR033453">
    <property type="entry name" value="Glyco_hydro_30_TIM-barrel"/>
</dbReference>
<reference evidence="18 19" key="1">
    <citation type="submission" date="2025-04" db="UniProtKB">
        <authorList>
            <consortium name="RefSeq"/>
        </authorList>
    </citation>
    <scope>IDENTIFICATION</scope>
    <source>
        <strain evidence="18 19">Ishihara</strain>
        <tissue evidence="18 19">Whole body</tissue>
    </source>
</reference>
<dbReference type="Proteomes" id="UP000301870">
    <property type="component" value="Chromosome 27"/>
</dbReference>
<keyword evidence="12" id="KW-0326">Glycosidase</keyword>
<dbReference type="Gene3D" id="2.60.40.1180">
    <property type="entry name" value="Golgi alpha-mannosidase II"/>
    <property type="match status" value="1"/>
</dbReference>
<evidence type="ECO:0000256" key="10">
    <source>
        <dbReference type="ARBA" id="ARBA00050474"/>
    </source>
</evidence>
<keyword evidence="7 12" id="KW-0378">Hydrolase</keyword>
<dbReference type="GO" id="GO:0006066">
    <property type="term" value="P:alcohol metabolic process"/>
    <property type="evidence" value="ECO:0007669"/>
    <property type="project" value="UniProtKB-ARBA"/>
</dbReference>
<dbReference type="GO" id="GO:0005774">
    <property type="term" value="C:vacuolar membrane"/>
    <property type="evidence" value="ECO:0007669"/>
    <property type="project" value="UniProtKB-ARBA"/>
</dbReference>
<dbReference type="InterPro" id="IPR017853">
    <property type="entry name" value="GH"/>
</dbReference>
<dbReference type="GO" id="GO:0006914">
    <property type="term" value="P:autophagy"/>
    <property type="evidence" value="ECO:0007669"/>
    <property type="project" value="UniProtKB-ARBA"/>
</dbReference>
<feature type="chain" id="PRO_5044698803" description="Glucosylceramidase" evidence="14">
    <location>
        <begin position="26"/>
        <end position="585"/>
    </location>
</feature>
<evidence type="ECO:0000256" key="13">
    <source>
        <dbReference type="SAM" id="MobiDB-lite"/>
    </source>
</evidence>
<dbReference type="Pfam" id="PF02055">
    <property type="entry name" value="Glyco_hydro_30"/>
    <property type="match status" value="1"/>
</dbReference>
<dbReference type="InterPro" id="IPR033452">
    <property type="entry name" value="GH30_C"/>
</dbReference>
<accession>A0A9J7IXT4</accession>
<keyword evidence="8 12" id="KW-0746">Sphingolipid metabolism</keyword>
<dbReference type="InterPro" id="IPR001139">
    <property type="entry name" value="Glyco_hydro_30"/>
</dbReference>
<evidence type="ECO:0000256" key="12">
    <source>
        <dbReference type="RuleBase" id="RU361188"/>
    </source>
</evidence>
<protein>
    <recommendedName>
        <fullName evidence="5 12">Glucosylceramidase</fullName>
        <ecNumber evidence="5 12">3.2.1.45</ecNumber>
    </recommendedName>
</protein>
<feature type="domain" description="Glycosyl hydrolase family 30 beta sandwich" evidence="16">
    <location>
        <begin position="519"/>
        <end position="581"/>
    </location>
</feature>
<comment type="catalytic activity">
    <reaction evidence="11">
        <text>an N-acyl-1-beta-D-glucosyl-15-methylhexadecasphing-4-enine + H2O = an N-acyl-15-methylhexadecasphing-4-enine + D-glucose</text>
        <dbReference type="Rhea" id="RHEA:34755"/>
        <dbReference type="ChEBI" id="CHEBI:4167"/>
        <dbReference type="ChEBI" id="CHEBI:15377"/>
        <dbReference type="ChEBI" id="CHEBI:70815"/>
        <dbReference type="ChEBI" id="CHEBI:70846"/>
    </reaction>
    <physiologicalReaction direction="left-to-right" evidence="11">
        <dbReference type="Rhea" id="RHEA:34756"/>
    </physiologicalReaction>
</comment>
<name>A0A9J7IXT4_SPOLT</name>
<dbReference type="OrthoDB" id="2160638at2759"/>
<dbReference type="GO" id="GO:0008202">
    <property type="term" value="P:steroid metabolic process"/>
    <property type="evidence" value="ECO:0007669"/>
    <property type="project" value="UniProtKB-ARBA"/>
</dbReference>
<gene>
    <name evidence="18 19" type="primary">LOC111358548</name>
</gene>
<evidence type="ECO:0000313" key="19">
    <source>
        <dbReference type="RefSeq" id="XP_022829499.1"/>
    </source>
</evidence>
<dbReference type="GO" id="GO:0007040">
    <property type="term" value="P:lysosome organization"/>
    <property type="evidence" value="ECO:0007669"/>
    <property type="project" value="UniProtKB-ARBA"/>
</dbReference>
<dbReference type="GO" id="GO:0005102">
    <property type="term" value="F:signaling receptor binding"/>
    <property type="evidence" value="ECO:0007669"/>
    <property type="project" value="UniProtKB-ARBA"/>
</dbReference>
<comment type="pathway">
    <text evidence="3">Sphingolipid metabolism.</text>
</comment>
<dbReference type="GO" id="GO:0005764">
    <property type="term" value="C:lysosome"/>
    <property type="evidence" value="ECO:0007669"/>
    <property type="project" value="UniProtKB-ARBA"/>
</dbReference>
<comment type="pathway">
    <text evidence="2">Lipid metabolism; sphingolipid metabolism.</text>
</comment>
<dbReference type="GeneID" id="111358548"/>
<dbReference type="GO" id="GO:0042391">
    <property type="term" value="P:regulation of membrane potential"/>
    <property type="evidence" value="ECO:0007669"/>
    <property type="project" value="UniProtKB-ARBA"/>
</dbReference>
<dbReference type="Gene3D" id="3.20.20.80">
    <property type="entry name" value="Glycosidases"/>
    <property type="match status" value="1"/>
</dbReference>
<evidence type="ECO:0000256" key="7">
    <source>
        <dbReference type="ARBA" id="ARBA00022801"/>
    </source>
</evidence>
<comment type="similarity">
    <text evidence="4 12">Belongs to the glycosyl hydrolase 30 family.</text>
</comment>